<dbReference type="EMBL" id="BMXR01000001">
    <property type="protein sequence ID" value="GGX41669.1"/>
    <property type="molecule type" value="Genomic_DNA"/>
</dbReference>
<evidence type="ECO:0000256" key="3">
    <source>
        <dbReference type="ARBA" id="ARBA00022448"/>
    </source>
</evidence>
<proteinExistence type="inferred from homology"/>
<evidence type="ECO:0000256" key="4">
    <source>
        <dbReference type="ARBA" id="ARBA00022729"/>
    </source>
</evidence>
<feature type="signal peptide" evidence="7">
    <location>
        <begin position="1"/>
        <end position="26"/>
    </location>
</feature>
<dbReference type="GO" id="GO:0042597">
    <property type="term" value="C:periplasmic space"/>
    <property type="evidence" value="ECO:0007669"/>
    <property type="project" value="UniProtKB-SubCell"/>
</dbReference>
<protein>
    <recommendedName>
        <fullName evidence="6">Probable sugar-binding periplasmic protein</fullName>
    </recommendedName>
</protein>
<accession>A0A918N743</accession>
<comment type="caution">
    <text evidence="8">The sequence shown here is derived from an EMBL/GenBank/DDBJ whole genome shotgun (WGS) entry which is preliminary data.</text>
</comment>
<dbReference type="AlphaFoldDB" id="A0A918N743"/>
<dbReference type="InterPro" id="IPR050490">
    <property type="entry name" value="Bact_solute-bd_prot1"/>
</dbReference>
<keyword evidence="3" id="KW-0813">Transport</keyword>
<name>A0A918N743_9GAMM</name>
<evidence type="ECO:0000256" key="6">
    <source>
        <dbReference type="ARBA" id="ARBA00049753"/>
    </source>
</evidence>
<sequence length="418" mass="46131">MTITKTMKPIVVLTIFIAMAIRPALATDQALEVLHWWTSDGEQAAADVLKASLAEQGVAWTDYPVRGGGGDSAMAVLKARVIAGTPPGAAQIIGPNIEHWANLGFLQPLSDPVLNRTELFHPVVNELIRVDGARVAIPLSIHRINWLWLNPRVFQQLDLPLPTTWSQLIDLAPALREAGIVPLAHGNQPWQNATLFETLLLSVAGPTFYRRYFVEHDDAILNDPRVVETFRLLRELKSLMDPGIGNREWQEASRMVAEGEAAVQIMGDWVKGEFRAWGLKPGEDYLCLPVPGTTEQHLYSIDTFVVFRDHPNPEAVPAFIDTLLSPSVQRAFSEAKGTLPVRRDVSVADFDDCARAAHHVFVQAGDEGRLAPSMAHSMATSPESEDAVFEIVHRFFIDARVTPETATAQLAQTLRALK</sequence>
<comment type="similarity">
    <text evidence="2">Belongs to the bacterial solute-binding protein 1 family.</text>
</comment>
<evidence type="ECO:0000313" key="9">
    <source>
        <dbReference type="Proteomes" id="UP000626148"/>
    </source>
</evidence>
<evidence type="ECO:0000256" key="7">
    <source>
        <dbReference type="SAM" id="SignalP"/>
    </source>
</evidence>
<dbReference type="PANTHER" id="PTHR43649:SF28">
    <property type="entry name" value="BINDING PROTEIN COMPONENT OF ABC SUGAR TRANSPORTER-RELATED"/>
    <property type="match status" value="1"/>
</dbReference>
<evidence type="ECO:0000256" key="2">
    <source>
        <dbReference type="ARBA" id="ARBA00008520"/>
    </source>
</evidence>
<dbReference type="SUPFAM" id="SSF53850">
    <property type="entry name" value="Periplasmic binding protein-like II"/>
    <property type="match status" value="1"/>
</dbReference>
<evidence type="ECO:0000313" key="8">
    <source>
        <dbReference type="EMBL" id="GGX41669.1"/>
    </source>
</evidence>
<reference evidence="8" key="2">
    <citation type="submission" date="2020-09" db="EMBL/GenBank/DDBJ databases">
        <authorList>
            <person name="Sun Q."/>
            <person name="Kim S."/>
        </authorList>
    </citation>
    <scope>NUCLEOTIDE SEQUENCE</scope>
    <source>
        <strain evidence="8">KCTC 22169</strain>
    </source>
</reference>
<dbReference type="Pfam" id="PF01547">
    <property type="entry name" value="SBP_bac_1"/>
    <property type="match status" value="1"/>
</dbReference>
<evidence type="ECO:0000256" key="5">
    <source>
        <dbReference type="ARBA" id="ARBA00049629"/>
    </source>
</evidence>
<dbReference type="PANTHER" id="PTHR43649">
    <property type="entry name" value="ARABINOSE-BINDING PROTEIN-RELATED"/>
    <property type="match status" value="1"/>
</dbReference>
<feature type="chain" id="PRO_5037827180" description="Probable sugar-binding periplasmic protein" evidence="7">
    <location>
        <begin position="27"/>
        <end position="418"/>
    </location>
</feature>
<dbReference type="InterPro" id="IPR006059">
    <property type="entry name" value="SBP"/>
</dbReference>
<reference evidence="8" key="1">
    <citation type="journal article" date="2014" name="Int. J. Syst. Evol. Microbiol.">
        <title>Complete genome sequence of Corynebacterium casei LMG S-19264T (=DSM 44701T), isolated from a smear-ripened cheese.</title>
        <authorList>
            <consortium name="US DOE Joint Genome Institute (JGI-PGF)"/>
            <person name="Walter F."/>
            <person name="Albersmeier A."/>
            <person name="Kalinowski J."/>
            <person name="Ruckert C."/>
        </authorList>
    </citation>
    <scope>NUCLEOTIDE SEQUENCE</scope>
    <source>
        <strain evidence="8">KCTC 22169</strain>
    </source>
</reference>
<keyword evidence="4 7" id="KW-0732">Signal</keyword>
<dbReference type="Proteomes" id="UP000626148">
    <property type="component" value="Unassembled WGS sequence"/>
</dbReference>
<gene>
    <name evidence="8" type="ORF">GCM10007392_05720</name>
</gene>
<dbReference type="Gene3D" id="3.40.190.10">
    <property type="entry name" value="Periplasmic binding protein-like II"/>
    <property type="match status" value="2"/>
</dbReference>
<organism evidence="8 9">
    <name type="scientific">Saccharospirillum salsuginis</name>
    <dbReference type="NCBI Taxonomy" id="418750"/>
    <lineage>
        <taxon>Bacteria</taxon>
        <taxon>Pseudomonadati</taxon>
        <taxon>Pseudomonadota</taxon>
        <taxon>Gammaproteobacteria</taxon>
        <taxon>Oceanospirillales</taxon>
        <taxon>Saccharospirillaceae</taxon>
        <taxon>Saccharospirillum</taxon>
    </lineage>
</organism>
<comment type="function">
    <text evidence="5">Part of a binding-protein-dependent transport system for a sugar.</text>
</comment>
<keyword evidence="9" id="KW-1185">Reference proteome</keyword>
<comment type="subcellular location">
    <subcellularLocation>
        <location evidence="1">Periplasm</location>
    </subcellularLocation>
</comment>
<evidence type="ECO:0000256" key="1">
    <source>
        <dbReference type="ARBA" id="ARBA00004418"/>
    </source>
</evidence>